<evidence type="ECO:0000256" key="1">
    <source>
        <dbReference type="SAM" id="MobiDB-lite"/>
    </source>
</evidence>
<feature type="region of interest" description="Disordered" evidence="1">
    <location>
        <begin position="1"/>
        <end position="26"/>
    </location>
</feature>
<evidence type="ECO:0000313" key="3">
    <source>
        <dbReference type="Proteomes" id="UP001175228"/>
    </source>
</evidence>
<organism evidence="2 3">
    <name type="scientific">Armillaria luteobubalina</name>
    <dbReference type="NCBI Taxonomy" id="153913"/>
    <lineage>
        <taxon>Eukaryota</taxon>
        <taxon>Fungi</taxon>
        <taxon>Dikarya</taxon>
        <taxon>Basidiomycota</taxon>
        <taxon>Agaricomycotina</taxon>
        <taxon>Agaricomycetes</taxon>
        <taxon>Agaricomycetidae</taxon>
        <taxon>Agaricales</taxon>
        <taxon>Marasmiineae</taxon>
        <taxon>Physalacriaceae</taxon>
        <taxon>Armillaria</taxon>
    </lineage>
</organism>
<comment type="caution">
    <text evidence="2">The sequence shown here is derived from an EMBL/GenBank/DDBJ whole genome shotgun (WGS) entry which is preliminary data.</text>
</comment>
<dbReference type="EMBL" id="JAUEPU010000005">
    <property type="protein sequence ID" value="KAK0502187.1"/>
    <property type="molecule type" value="Genomic_DNA"/>
</dbReference>
<keyword evidence="3" id="KW-1185">Reference proteome</keyword>
<protein>
    <submittedName>
        <fullName evidence="2">Uncharacterized protein</fullName>
    </submittedName>
</protein>
<gene>
    <name evidence="2" type="ORF">EDD18DRAFT_1100667</name>
</gene>
<evidence type="ECO:0000313" key="2">
    <source>
        <dbReference type="EMBL" id="KAK0502187.1"/>
    </source>
</evidence>
<sequence length="291" mass="33021">MDMLSLNSCHPLGSSMPNDDEDLPPKRIKTRKAKHPIAAPTVSPAVIAAPTRYHKSNVSLRDERLWGYLMLGMAEIRNLTEGSFLGVPHQSYRKFPTLNDAIATWNDAWTNQDIGYPADCHSNQSRYGPAWVMSQQRLTHMFYWLIVKGWSPGIYTVFEDALNATGVAWISSIPMRLTSLPLHRNVMAIEVVLVMINDLSRVGMTYMGSPGTMVITLMLLQRNGEEPTNQGEEEDEKPEFLLQPCQLYNCFLHCNTLHGNGWYQPARSTLQDEYTQKEKLMENAQTSCVFH</sequence>
<accession>A0AA39QFW1</accession>
<dbReference type="AlphaFoldDB" id="A0AA39QFW1"/>
<proteinExistence type="predicted"/>
<name>A0AA39QFW1_9AGAR</name>
<reference evidence="2" key="1">
    <citation type="submission" date="2023-06" db="EMBL/GenBank/DDBJ databases">
        <authorList>
            <consortium name="Lawrence Berkeley National Laboratory"/>
            <person name="Ahrendt S."/>
            <person name="Sahu N."/>
            <person name="Indic B."/>
            <person name="Wong-Bajracharya J."/>
            <person name="Merenyi Z."/>
            <person name="Ke H.-M."/>
            <person name="Monk M."/>
            <person name="Kocsube S."/>
            <person name="Drula E."/>
            <person name="Lipzen A."/>
            <person name="Balint B."/>
            <person name="Henrissat B."/>
            <person name="Andreopoulos B."/>
            <person name="Martin F.M."/>
            <person name="Harder C.B."/>
            <person name="Rigling D."/>
            <person name="Ford K.L."/>
            <person name="Foster G.D."/>
            <person name="Pangilinan J."/>
            <person name="Papanicolaou A."/>
            <person name="Barry K."/>
            <person name="LaButti K."/>
            <person name="Viragh M."/>
            <person name="Koriabine M."/>
            <person name="Yan M."/>
            <person name="Riley R."/>
            <person name="Champramary S."/>
            <person name="Plett K.L."/>
            <person name="Tsai I.J."/>
            <person name="Slot J."/>
            <person name="Sipos G."/>
            <person name="Plett J."/>
            <person name="Nagy L.G."/>
            <person name="Grigoriev I.V."/>
        </authorList>
    </citation>
    <scope>NUCLEOTIDE SEQUENCE</scope>
    <source>
        <strain evidence="2">HWK02</strain>
    </source>
</reference>
<dbReference type="Proteomes" id="UP001175228">
    <property type="component" value="Unassembled WGS sequence"/>
</dbReference>